<dbReference type="Pfam" id="PF11617">
    <property type="entry name" value="Cu-binding_MopE"/>
    <property type="match status" value="2"/>
</dbReference>
<feature type="compositionally biased region" description="Basic and acidic residues" evidence="1">
    <location>
        <begin position="164"/>
        <end position="174"/>
    </location>
</feature>
<feature type="region of interest" description="Disordered" evidence="1">
    <location>
        <begin position="75"/>
        <end position="110"/>
    </location>
</feature>
<keyword evidence="2" id="KW-0732">Signal</keyword>
<evidence type="ECO:0000256" key="1">
    <source>
        <dbReference type="SAM" id="MobiDB-lite"/>
    </source>
</evidence>
<evidence type="ECO:0000313" key="4">
    <source>
        <dbReference type="Proteomes" id="UP000029392"/>
    </source>
</evidence>
<dbReference type="STRING" id="1384054.N790_07220"/>
<organism evidence="3 4">
    <name type="scientific">Arenimonas malthae CC-JY-1</name>
    <dbReference type="NCBI Taxonomy" id="1384054"/>
    <lineage>
        <taxon>Bacteria</taxon>
        <taxon>Pseudomonadati</taxon>
        <taxon>Pseudomonadota</taxon>
        <taxon>Gammaproteobacteria</taxon>
        <taxon>Lysobacterales</taxon>
        <taxon>Lysobacteraceae</taxon>
        <taxon>Arenimonas</taxon>
    </lineage>
</organism>
<dbReference type="Proteomes" id="UP000029392">
    <property type="component" value="Unassembled WGS sequence"/>
</dbReference>
<feature type="region of interest" description="Disordered" evidence="1">
    <location>
        <begin position="24"/>
        <end position="58"/>
    </location>
</feature>
<gene>
    <name evidence="3" type="ORF">N790_07220</name>
</gene>
<accession>A0A091BAJ2</accession>
<comment type="caution">
    <text evidence="3">The sequence shown here is derived from an EMBL/GenBank/DDBJ whole genome shotgun (WGS) entry which is preliminary data.</text>
</comment>
<reference evidence="3 4" key="1">
    <citation type="submission" date="2013-09" db="EMBL/GenBank/DDBJ databases">
        <title>Genome sequencing of Arenimonas malthae.</title>
        <authorList>
            <person name="Chen F."/>
            <person name="Wang G."/>
        </authorList>
    </citation>
    <scope>NUCLEOTIDE SEQUENCE [LARGE SCALE GENOMIC DNA]</scope>
    <source>
        <strain evidence="3 4">CC-JY-1</strain>
    </source>
</reference>
<feature type="chain" id="PRO_5001869498" evidence="2">
    <location>
        <begin position="21"/>
        <end position="210"/>
    </location>
</feature>
<dbReference type="RefSeq" id="WP_043802965.1">
    <property type="nucleotide sequence ID" value="NZ_AVCH01000157.1"/>
</dbReference>
<dbReference type="PATRIC" id="fig|1384054.3.peg.1447"/>
<feature type="signal peptide" evidence="2">
    <location>
        <begin position="1"/>
        <end position="20"/>
    </location>
</feature>
<dbReference type="AlphaFoldDB" id="A0A091BAJ2"/>
<dbReference type="EMBL" id="AVCH01000157">
    <property type="protein sequence ID" value="KFN47854.1"/>
    <property type="molecule type" value="Genomic_DNA"/>
</dbReference>
<keyword evidence="4" id="KW-1185">Reference proteome</keyword>
<proteinExistence type="predicted"/>
<feature type="region of interest" description="Disordered" evidence="1">
    <location>
        <begin position="164"/>
        <end position="210"/>
    </location>
</feature>
<sequence length="210" mass="23170">MKSLFLASLLSLALLPSAMAQVQVTPPAGKPRPAAEAKPVPQATPPVQVRGDLRIAPRPDAARLQLSREQFERLRQSREQAQAEARAKAGKAPMTTRRPVQPTPWERKRTNAGWTHRHAVGPDCDDRQRSVHPLAPEVCDNLDNNCDGVVDEGQRLTFFLDADGDTHGDPRQRVDACPADQQRAANEGRWLVPVGNDCDDTDPNRWQGCP</sequence>
<protein>
    <submittedName>
        <fullName evidence="3">Uncharacterized protein</fullName>
    </submittedName>
</protein>
<dbReference type="InterPro" id="IPR021655">
    <property type="entry name" value="Put_metal-bd"/>
</dbReference>
<name>A0A091BAJ2_9GAMM</name>
<evidence type="ECO:0000256" key="2">
    <source>
        <dbReference type="SAM" id="SignalP"/>
    </source>
</evidence>
<evidence type="ECO:0000313" key="3">
    <source>
        <dbReference type="EMBL" id="KFN47854.1"/>
    </source>
</evidence>
<dbReference type="eggNOG" id="COG3419">
    <property type="taxonomic scope" value="Bacteria"/>
</dbReference>